<dbReference type="EMBL" id="CP066802">
    <property type="protein sequence ID" value="QQM67592.1"/>
    <property type="molecule type" value="Genomic_DNA"/>
</dbReference>
<sequence length="58" mass="6126">MKFSFRSTIRRLAAVATLPALALGLSLGSAPQAAAEIMGTASIHEEFVVHKNDTVDLT</sequence>
<accession>A0A7T7MAX9</accession>
<organism evidence="2 3">
    <name type="scientific">Actinomyces weissii</name>
    <dbReference type="NCBI Taxonomy" id="675090"/>
    <lineage>
        <taxon>Bacteria</taxon>
        <taxon>Bacillati</taxon>
        <taxon>Actinomycetota</taxon>
        <taxon>Actinomycetes</taxon>
        <taxon>Actinomycetales</taxon>
        <taxon>Actinomycetaceae</taxon>
        <taxon>Actinomyces</taxon>
    </lineage>
</organism>
<evidence type="ECO:0000256" key="1">
    <source>
        <dbReference type="SAM" id="SignalP"/>
    </source>
</evidence>
<evidence type="ECO:0000313" key="2">
    <source>
        <dbReference type="EMBL" id="QQM67592.1"/>
    </source>
</evidence>
<protein>
    <submittedName>
        <fullName evidence="2">Uncharacterized protein</fullName>
    </submittedName>
</protein>
<dbReference type="RefSeq" id="WP_200276307.1">
    <property type="nucleotide sequence ID" value="NZ_CP066802.1"/>
</dbReference>
<gene>
    <name evidence="2" type="ORF">JG540_01440</name>
</gene>
<keyword evidence="3" id="KW-1185">Reference proteome</keyword>
<feature type="chain" id="PRO_5039519541" evidence="1">
    <location>
        <begin position="23"/>
        <end position="58"/>
    </location>
</feature>
<dbReference type="KEGG" id="awe:JG540_01440"/>
<feature type="signal peptide" evidence="1">
    <location>
        <begin position="1"/>
        <end position="22"/>
    </location>
</feature>
<dbReference type="AlphaFoldDB" id="A0A7T7MAX9"/>
<evidence type="ECO:0000313" key="3">
    <source>
        <dbReference type="Proteomes" id="UP000595895"/>
    </source>
</evidence>
<reference evidence="2 3" key="1">
    <citation type="submission" date="2020-12" db="EMBL/GenBank/DDBJ databases">
        <authorList>
            <person name="Zhou J."/>
        </authorList>
    </citation>
    <scope>NUCLEOTIDE SEQUENCE [LARGE SCALE GENOMIC DNA]</scope>
    <source>
        <strain evidence="2 3">CCUG 61299</strain>
    </source>
</reference>
<keyword evidence="1" id="KW-0732">Signal</keyword>
<dbReference type="Proteomes" id="UP000595895">
    <property type="component" value="Chromosome"/>
</dbReference>
<proteinExistence type="predicted"/>
<name>A0A7T7MAX9_9ACTO</name>